<organism evidence="2 3">
    <name type="scientific">Blastopirellula marina</name>
    <dbReference type="NCBI Taxonomy" id="124"/>
    <lineage>
        <taxon>Bacteria</taxon>
        <taxon>Pseudomonadati</taxon>
        <taxon>Planctomycetota</taxon>
        <taxon>Planctomycetia</taxon>
        <taxon>Pirellulales</taxon>
        <taxon>Pirellulaceae</taxon>
        <taxon>Blastopirellula</taxon>
    </lineage>
</organism>
<dbReference type="InterPro" id="IPR027417">
    <property type="entry name" value="P-loop_NTPase"/>
</dbReference>
<evidence type="ECO:0000313" key="2">
    <source>
        <dbReference type="EMBL" id="PQO35739.1"/>
    </source>
</evidence>
<dbReference type="PANTHER" id="PTHR35894:SF1">
    <property type="entry name" value="PHOSPHORIBULOKINASE _ URIDINE KINASE FAMILY"/>
    <property type="match status" value="1"/>
</dbReference>
<dbReference type="SUPFAM" id="SSF52540">
    <property type="entry name" value="P-loop containing nucleoside triphosphate hydrolases"/>
    <property type="match status" value="1"/>
</dbReference>
<dbReference type="EMBL" id="PUIA01000026">
    <property type="protein sequence ID" value="PQO35739.1"/>
    <property type="molecule type" value="Genomic_DNA"/>
</dbReference>
<dbReference type="AlphaFoldDB" id="A0A2S8FU82"/>
<gene>
    <name evidence="2" type="ORF">C5Y96_08780</name>
</gene>
<reference evidence="2 3" key="1">
    <citation type="submission" date="2018-02" db="EMBL/GenBank/DDBJ databases">
        <title>Comparative genomes isolates from brazilian mangrove.</title>
        <authorList>
            <person name="Araujo J.E."/>
            <person name="Taketani R.G."/>
            <person name="Silva M.C.P."/>
            <person name="Loureco M.V."/>
            <person name="Andreote F.D."/>
        </authorList>
    </citation>
    <scope>NUCLEOTIDE SEQUENCE [LARGE SCALE GENOMIC DNA]</scope>
    <source>
        <strain evidence="2 3">HEX-2 MGV</strain>
    </source>
</reference>
<dbReference type="Pfam" id="PF13401">
    <property type="entry name" value="AAA_22"/>
    <property type="match status" value="1"/>
</dbReference>
<comment type="caution">
    <text evidence="2">The sequence shown here is derived from an EMBL/GenBank/DDBJ whole genome shotgun (WGS) entry which is preliminary data.</text>
</comment>
<evidence type="ECO:0000259" key="1">
    <source>
        <dbReference type="Pfam" id="PF13401"/>
    </source>
</evidence>
<accession>A0A2S8FU82</accession>
<dbReference type="PANTHER" id="PTHR35894">
    <property type="entry name" value="GENERAL SECRETION PATHWAY PROTEIN A-RELATED"/>
    <property type="match status" value="1"/>
</dbReference>
<dbReference type="GO" id="GO:0016887">
    <property type="term" value="F:ATP hydrolysis activity"/>
    <property type="evidence" value="ECO:0007669"/>
    <property type="project" value="InterPro"/>
</dbReference>
<name>A0A2S8FU82_9BACT</name>
<evidence type="ECO:0000313" key="3">
    <source>
        <dbReference type="Proteomes" id="UP000240009"/>
    </source>
</evidence>
<dbReference type="InterPro" id="IPR052026">
    <property type="entry name" value="ExeA_AAA_ATPase_DNA-bind"/>
</dbReference>
<protein>
    <recommendedName>
        <fullName evidence="1">ORC1/DEAH AAA+ ATPase domain-containing protein</fullName>
    </recommendedName>
</protein>
<dbReference type="Gene3D" id="3.40.50.300">
    <property type="entry name" value="P-loop containing nucleotide triphosphate hydrolases"/>
    <property type="match status" value="1"/>
</dbReference>
<feature type="domain" description="ORC1/DEAH AAA+ ATPase" evidence="1">
    <location>
        <begin position="68"/>
        <end position="190"/>
    </location>
</feature>
<sequence length="289" mass="31933">MSEDQECMKTAGGFYRNNPKAGMPCALVLASTRTASSPQLIVARMSPFFESPAYLEAVARLEYALARRDRVAVLTGPLGSGKSSLLEKWTTKLRRDGSIVPYLQTPGTFEQDFLWELAIQLKADVGLATTPTELWFRIREQLTTYALEERSVVIVVDHVEEMAQETADILLTLARLHCGSTAGGSLILSVDSAKLRSFDVRLLKMADLKIELEAWTCEDVAHFTRTYQAAFPNSPLTLDEATIQAVSQHSEGLPRVISQILDLSRLALEASESQSVSPETVEAIREELL</sequence>
<dbReference type="InterPro" id="IPR049945">
    <property type="entry name" value="AAA_22"/>
</dbReference>
<dbReference type="Proteomes" id="UP000240009">
    <property type="component" value="Unassembled WGS sequence"/>
</dbReference>
<proteinExistence type="predicted"/>